<name>A0A1H6D0D0_9ACTN</name>
<reference evidence="2" key="1">
    <citation type="submission" date="2016-10" db="EMBL/GenBank/DDBJ databases">
        <authorList>
            <person name="Varghese N."/>
            <person name="Submissions S."/>
        </authorList>
    </citation>
    <scope>NUCLEOTIDE SEQUENCE [LARGE SCALE GENOMIC DNA]</scope>
    <source>
        <strain evidence="2">DSM 43163</strain>
    </source>
</reference>
<evidence type="ECO:0000313" key="2">
    <source>
        <dbReference type="Proteomes" id="UP000236723"/>
    </source>
</evidence>
<accession>A0A1H6D0D0</accession>
<organism evidence="1 2">
    <name type="scientific">Thermomonospora echinospora</name>
    <dbReference type="NCBI Taxonomy" id="1992"/>
    <lineage>
        <taxon>Bacteria</taxon>
        <taxon>Bacillati</taxon>
        <taxon>Actinomycetota</taxon>
        <taxon>Actinomycetes</taxon>
        <taxon>Streptosporangiales</taxon>
        <taxon>Thermomonosporaceae</taxon>
        <taxon>Thermomonospora</taxon>
    </lineage>
</organism>
<proteinExistence type="predicted"/>
<protein>
    <submittedName>
        <fullName evidence="1">Uncharacterized protein</fullName>
    </submittedName>
</protein>
<dbReference type="AlphaFoldDB" id="A0A1H6D0D0"/>
<sequence>MPNAEMSPVSIAFWSSVRRCRIRMASWRGISSMSRWAWGVKRVVTVREQPLQGLCSLPQIHQAMAYTNC</sequence>
<evidence type="ECO:0000313" key="1">
    <source>
        <dbReference type="EMBL" id="SEG78036.1"/>
    </source>
</evidence>
<keyword evidence="2" id="KW-1185">Reference proteome</keyword>
<gene>
    <name evidence="1" type="ORF">SAMN04489712_11217</name>
</gene>
<dbReference type="EMBL" id="FNVO01000012">
    <property type="protein sequence ID" value="SEG78036.1"/>
    <property type="molecule type" value="Genomic_DNA"/>
</dbReference>
<dbReference type="Proteomes" id="UP000236723">
    <property type="component" value="Unassembled WGS sequence"/>
</dbReference>